<dbReference type="Pfam" id="PF07690">
    <property type="entry name" value="MFS_1"/>
    <property type="match status" value="1"/>
</dbReference>
<dbReference type="PROSITE" id="PS50850">
    <property type="entry name" value="MFS"/>
    <property type="match status" value="1"/>
</dbReference>
<organism evidence="8 9">
    <name type="scientific">Jezberella montanilacus</name>
    <dbReference type="NCBI Taxonomy" id="323426"/>
    <lineage>
        <taxon>Bacteria</taxon>
        <taxon>Pseudomonadati</taxon>
        <taxon>Pseudomonadota</taxon>
        <taxon>Betaproteobacteria</taxon>
        <taxon>Burkholderiales</taxon>
        <taxon>Alcaligenaceae</taxon>
        <taxon>Jezberella</taxon>
    </lineage>
</organism>
<feature type="transmembrane region" description="Helical" evidence="6">
    <location>
        <begin position="246"/>
        <end position="267"/>
    </location>
</feature>
<dbReference type="GO" id="GO:0012505">
    <property type="term" value="C:endomembrane system"/>
    <property type="evidence" value="ECO:0007669"/>
    <property type="project" value="UniProtKB-SubCell"/>
</dbReference>
<dbReference type="GO" id="GO:0005886">
    <property type="term" value="C:plasma membrane"/>
    <property type="evidence" value="ECO:0007669"/>
    <property type="project" value="TreeGrafter"/>
</dbReference>
<comment type="caution">
    <text evidence="8">The sequence shown here is derived from an EMBL/GenBank/DDBJ whole genome shotgun (WGS) entry which is preliminary data.</text>
</comment>
<dbReference type="EMBL" id="PVTV01000012">
    <property type="protein sequence ID" value="PRY98592.1"/>
    <property type="molecule type" value="Genomic_DNA"/>
</dbReference>
<dbReference type="InterPro" id="IPR020846">
    <property type="entry name" value="MFS_dom"/>
</dbReference>
<evidence type="ECO:0000256" key="5">
    <source>
        <dbReference type="ARBA" id="ARBA00023136"/>
    </source>
</evidence>
<evidence type="ECO:0000256" key="3">
    <source>
        <dbReference type="ARBA" id="ARBA00022692"/>
    </source>
</evidence>
<keyword evidence="9" id="KW-1185">Reference proteome</keyword>
<feature type="transmembrane region" description="Helical" evidence="6">
    <location>
        <begin position="448"/>
        <end position="465"/>
    </location>
</feature>
<keyword evidence="3 6" id="KW-0812">Transmembrane</keyword>
<feature type="transmembrane region" description="Helical" evidence="6">
    <location>
        <begin position="423"/>
        <end position="442"/>
    </location>
</feature>
<feature type="transmembrane region" description="Helical" evidence="6">
    <location>
        <begin position="353"/>
        <end position="373"/>
    </location>
</feature>
<comment type="subcellular location">
    <subcellularLocation>
        <location evidence="1">Endomembrane system</location>
        <topology evidence="1">Multi-pass membrane protein</topology>
    </subcellularLocation>
</comment>
<gene>
    <name evidence="8" type="ORF">BCM14_1425</name>
</gene>
<keyword evidence="5 6" id="KW-0472">Membrane</keyword>
<feature type="transmembrane region" description="Helical" evidence="6">
    <location>
        <begin position="122"/>
        <end position="140"/>
    </location>
</feature>
<dbReference type="PANTHER" id="PTHR23501:SF191">
    <property type="entry name" value="VACUOLAR BASIC AMINO ACID TRANSPORTER 4"/>
    <property type="match status" value="1"/>
</dbReference>
<sequence length="475" mass="50509">MLLLMRTESPSSSRSPDSPYQRNQLLLAMAGICAAVVVAAFDSTIVSTSMPQVAQALDGMDSYAWVGTGYFLACAITILIFGRIGDLYGRKHLMLISLAIVGLGSILSGVSQSMAQLIGFRIFQGLGGGMMIATTFTAPADIFPDHKERVRWMALVSVAFAVSSGLGPVLGGMLTQALSWRAAFFLTPAAAGVAIYMIWTHFPKVTPPRKADNHRFDWLGAAVLTVAVGAPLAGLELAIAPSKSNHLLLALSLMLAGGLSAWALIPIERRAVTPIFPLRILRTAKARWLNLAAFLIGAVMYVLIFYIPLLLQDQFGFSPTKAGLLMTPLVAGIPIGSICNGYFFRRISHPQRLMVLGAALLSLGCVSTVTFTAQSSDTWILLTLALCGVGLGFLLQNFTLFMQMLAERADVGVASGLVQTTRAVGSAAGTATVGILIARISVGTGVKVGLIICVLVCVFVAWVSLRIRIQHEDNP</sequence>
<dbReference type="GO" id="GO:0022857">
    <property type="term" value="F:transmembrane transporter activity"/>
    <property type="evidence" value="ECO:0007669"/>
    <property type="project" value="InterPro"/>
</dbReference>
<evidence type="ECO:0000259" key="7">
    <source>
        <dbReference type="PROSITE" id="PS50850"/>
    </source>
</evidence>
<feature type="transmembrane region" description="Helical" evidence="6">
    <location>
        <begin position="180"/>
        <end position="199"/>
    </location>
</feature>
<evidence type="ECO:0000313" key="8">
    <source>
        <dbReference type="EMBL" id="PRY98592.1"/>
    </source>
</evidence>
<dbReference type="InterPro" id="IPR036259">
    <property type="entry name" value="MFS_trans_sf"/>
</dbReference>
<dbReference type="PRINTS" id="PR01036">
    <property type="entry name" value="TCRTETB"/>
</dbReference>
<feature type="transmembrane region" description="Helical" evidence="6">
    <location>
        <begin position="379"/>
        <end position="402"/>
    </location>
</feature>
<feature type="transmembrane region" description="Helical" evidence="6">
    <location>
        <begin position="64"/>
        <end position="81"/>
    </location>
</feature>
<dbReference type="Gene3D" id="1.20.1720.10">
    <property type="entry name" value="Multidrug resistance protein D"/>
    <property type="match status" value="1"/>
</dbReference>
<keyword evidence="2" id="KW-0813">Transport</keyword>
<reference evidence="8 9" key="1">
    <citation type="submission" date="2018-03" db="EMBL/GenBank/DDBJ databases">
        <title>Genomic Encyclopedia of Type Strains, Phase III (KMG-III): the genomes of soil and plant-associated and newly described type strains.</title>
        <authorList>
            <person name="Whitman W."/>
        </authorList>
    </citation>
    <scope>NUCLEOTIDE SEQUENCE [LARGE SCALE GENOMIC DNA]</scope>
    <source>
        <strain evidence="8 9">MWH-P2sevCIIIb</strain>
    </source>
</reference>
<feature type="transmembrane region" description="Helical" evidence="6">
    <location>
        <begin position="219"/>
        <end position="240"/>
    </location>
</feature>
<feature type="domain" description="Major facilitator superfamily (MFS) profile" evidence="7">
    <location>
        <begin position="28"/>
        <end position="472"/>
    </location>
</feature>
<evidence type="ECO:0000256" key="2">
    <source>
        <dbReference type="ARBA" id="ARBA00022448"/>
    </source>
</evidence>
<feature type="transmembrane region" description="Helical" evidence="6">
    <location>
        <begin position="323"/>
        <end position="344"/>
    </location>
</feature>
<dbReference type="Gene3D" id="1.20.1250.20">
    <property type="entry name" value="MFS general substrate transporter like domains"/>
    <property type="match status" value="1"/>
</dbReference>
<proteinExistence type="predicted"/>
<dbReference type="Proteomes" id="UP000238308">
    <property type="component" value="Unassembled WGS sequence"/>
</dbReference>
<feature type="transmembrane region" description="Helical" evidence="6">
    <location>
        <begin position="93"/>
        <end position="110"/>
    </location>
</feature>
<evidence type="ECO:0000313" key="9">
    <source>
        <dbReference type="Proteomes" id="UP000238308"/>
    </source>
</evidence>
<feature type="transmembrane region" description="Helical" evidence="6">
    <location>
        <begin position="152"/>
        <end position="174"/>
    </location>
</feature>
<evidence type="ECO:0000256" key="6">
    <source>
        <dbReference type="SAM" id="Phobius"/>
    </source>
</evidence>
<evidence type="ECO:0000256" key="1">
    <source>
        <dbReference type="ARBA" id="ARBA00004127"/>
    </source>
</evidence>
<keyword evidence="4 6" id="KW-1133">Transmembrane helix</keyword>
<dbReference type="InterPro" id="IPR011701">
    <property type="entry name" value="MFS"/>
</dbReference>
<protein>
    <submittedName>
        <fullName evidence="8">Sugar phosphate permease</fullName>
    </submittedName>
</protein>
<accession>A0A2T0XI49</accession>
<feature type="transmembrane region" description="Helical" evidence="6">
    <location>
        <begin position="288"/>
        <end position="311"/>
    </location>
</feature>
<evidence type="ECO:0000256" key="4">
    <source>
        <dbReference type="ARBA" id="ARBA00022989"/>
    </source>
</evidence>
<dbReference type="PANTHER" id="PTHR23501">
    <property type="entry name" value="MAJOR FACILITATOR SUPERFAMILY"/>
    <property type="match status" value="1"/>
</dbReference>
<name>A0A2T0XI49_9BURK</name>
<dbReference type="SUPFAM" id="SSF103473">
    <property type="entry name" value="MFS general substrate transporter"/>
    <property type="match status" value="1"/>
</dbReference>
<dbReference type="AlphaFoldDB" id="A0A2T0XI49"/>